<dbReference type="RefSeq" id="WP_232047658.1">
    <property type="nucleotide sequence ID" value="NZ_CP085200.1"/>
</dbReference>
<feature type="region of interest" description="Disordered" evidence="1">
    <location>
        <begin position="75"/>
        <end position="100"/>
    </location>
</feature>
<organism evidence="2 3">
    <name type="scientific">Mycobacterium ulcerans</name>
    <dbReference type="NCBI Taxonomy" id="1809"/>
    <lineage>
        <taxon>Bacteria</taxon>
        <taxon>Bacillati</taxon>
        <taxon>Actinomycetota</taxon>
        <taxon>Actinomycetes</taxon>
        <taxon>Mycobacteriales</taxon>
        <taxon>Mycobacteriaceae</taxon>
        <taxon>Mycobacterium</taxon>
        <taxon>Mycobacterium ulcerans group</taxon>
    </lineage>
</organism>
<sequence>MNAANSCWPAAISSAVWSERLNSRSAQYWGAVALARWKAEHLADDLPRQWAGEGIDGVGGHRPGQHCVQQLIDDRDDPRPQLFDSPPAQCLGEQPADPGVIGRVNQRRDELQLEDVELGGRQPGGVRAVHVPADSRVVQHSLGIVVAGDDNRRVAAGKPHVGDRAPLPEFAEIPRRRQRVRLSEWVVRCSIGFRIGQNVTPSDLETDM</sequence>
<name>A0ABY3VFS4_MYCUL</name>
<reference evidence="2" key="1">
    <citation type="submission" date="2022-08" db="EMBL/GenBank/DDBJ databases">
        <title>Whole genome sequencing of non-tuberculosis mycobacteria type-strains.</title>
        <authorList>
            <person name="Igarashi Y."/>
            <person name="Osugi A."/>
            <person name="Mitarai S."/>
        </authorList>
    </citation>
    <scope>NUCLEOTIDE SEQUENCE</scope>
    <source>
        <strain evidence="2">ATCC 19423</strain>
    </source>
</reference>
<dbReference type="EMBL" id="CP092429">
    <property type="protein sequence ID" value="ULP52891.1"/>
    <property type="molecule type" value="Genomic_DNA"/>
</dbReference>
<accession>A0ABY3VFS4</accession>
<evidence type="ECO:0000313" key="3">
    <source>
        <dbReference type="Proteomes" id="UP001055253"/>
    </source>
</evidence>
<evidence type="ECO:0000313" key="2">
    <source>
        <dbReference type="EMBL" id="ULP52891.1"/>
    </source>
</evidence>
<dbReference type="Proteomes" id="UP001055253">
    <property type="component" value="Chromosome"/>
</dbReference>
<proteinExistence type="predicted"/>
<evidence type="ECO:0000256" key="1">
    <source>
        <dbReference type="SAM" id="MobiDB-lite"/>
    </source>
</evidence>
<keyword evidence="3" id="KW-1185">Reference proteome</keyword>
<gene>
    <name evidence="2" type="ORF">MJO63_06730</name>
</gene>
<protein>
    <submittedName>
        <fullName evidence="2">Uncharacterized protein</fullName>
    </submittedName>
</protein>